<keyword evidence="1" id="KW-0472">Membrane</keyword>
<keyword evidence="1" id="KW-1133">Transmembrane helix</keyword>
<comment type="caution">
    <text evidence="2">The sequence shown here is derived from an EMBL/GenBank/DDBJ whole genome shotgun (WGS) entry which is preliminary data.</text>
</comment>
<sequence length="266" mass="29469">MSKNEFLSILANGLKDFPEKELADIIFDYQEHFTVGLSNGKTEEEIIDELGNPYELVYQYRSAYLEKVQTTEDTTSSYTENDTKFYGDVKYEAISDEEATKEGEEDSKEKTFEDTEDYKYNFSKEETENKKDSRPFKNFSFSAKGLIKFILIIIAFIFLAPLALGAGACAIGLFIAFVALLGALIIGGLAISVSGIFVMLSKIGIVVIGASSTPAFITEFPNSVIILFIIGSLALTALLTMLSYYLIKLVLFTIINLFKKSPEGGN</sequence>
<evidence type="ECO:0000256" key="1">
    <source>
        <dbReference type="SAM" id="Phobius"/>
    </source>
</evidence>
<feature type="transmembrane region" description="Helical" evidence="1">
    <location>
        <begin position="196"/>
        <end position="217"/>
    </location>
</feature>
<feature type="transmembrane region" description="Helical" evidence="1">
    <location>
        <begin position="170"/>
        <end position="189"/>
    </location>
</feature>
<accession>A0ABS7KSW6</accession>
<keyword evidence="1" id="KW-0812">Transmembrane</keyword>
<keyword evidence="3" id="KW-1185">Reference proteome</keyword>
<organism evidence="2 3">
    <name type="scientific">Clostridium sardiniense</name>
    <name type="common">Clostridium absonum</name>
    <dbReference type="NCBI Taxonomy" id="29369"/>
    <lineage>
        <taxon>Bacteria</taxon>
        <taxon>Bacillati</taxon>
        <taxon>Bacillota</taxon>
        <taxon>Clostridia</taxon>
        <taxon>Eubacteriales</taxon>
        <taxon>Clostridiaceae</taxon>
        <taxon>Clostridium</taxon>
    </lineage>
</organism>
<name>A0ABS7KSW6_CLOSR</name>
<dbReference type="Proteomes" id="UP001299068">
    <property type="component" value="Unassembled WGS sequence"/>
</dbReference>
<dbReference type="EMBL" id="JAIKTU010000001">
    <property type="protein sequence ID" value="MBY0753845.1"/>
    <property type="molecule type" value="Genomic_DNA"/>
</dbReference>
<feature type="transmembrane region" description="Helical" evidence="1">
    <location>
        <begin position="223"/>
        <end position="247"/>
    </location>
</feature>
<reference evidence="2 3" key="1">
    <citation type="journal article" date="2021" name="Cell Host Microbe">
        <title>in vivo commensal control of Clostridioides difficile virulence.</title>
        <authorList>
            <person name="Girinathan B.P."/>
            <person name="Dibenedetto N."/>
            <person name="Worley J.N."/>
            <person name="Peltier J."/>
            <person name="Arrieta-Ortiz M.L."/>
            <person name="Rupa Christinal Immanuel S."/>
            <person name="Lavin R."/>
            <person name="Delaney M.L."/>
            <person name="Cummins C."/>
            <person name="Hoffmann M."/>
            <person name="Luo Y."/>
            <person name="Gonzalez-Escalona N."/>
            <person name="Allard M."/>
            <person name="Onderdonk A.B."/>
            <person name="Gerber G.K."/>
            <person name="Sonenshein A.L."/>
            <person name="Baliga N."/>
            <person name="Dupuy B."/>
            <person name="Bry L."/>
        </authorList>
    </citation>
    <scope>NUCLEOTIDE SEQUENCE [LARGE SCALE GENOMIC DNA]</scope>
    <source>
        <strain evidence="2 3">DSM 599</strain>
    </source>
</reference>
<dbReference type="RefSeq" id="WP_221858191.1">
    <property type="nucleotide sequence ID" value="NZ_JAIKTU010000001.1"/>
</dbReference>
<proteinExistence type="predicted"/>
<evidence type="ECO:0000313" key="3">
    <source>
        <dbReference type="Proteomes" id="UP001299068"/>
    </source>
</evidence>
<evidence type="ECO:0000313" key="2">
    <source>
        <dbReference type="EMBL" id="MBY0753845.1"/>
    </source>
</evidence>
<protein>
    <submittedName>
        <fullName evidence="2">DUF1700 domain-containing protein</fullName>
    </submittedName>
</protein>
<dbReference type="Pfam" id="PF22564">
    <property type="entry name" value="HAAS"/>
    <property type="match status" value="1"/>
</dbReference>
<feature type="transmembrane region" description="Helical" evidence="1">
    <location>
        <begin position="146"/>
        <end position="164"/>
    </location>
</feature>
<gene>
    <name evidence="2" type="ORF">K5V21_00110</name>
</gene>